<keyword evidence="2" id="KW-1185">Reference proteome</keyword>
<reference evidence="1" key="1">
    <citation type="submission" date="2020-12" db="EMBL/GenBank/DDBJ databases">
        <title>The genome sequence of Inhella sp. 4Y17.</title>
        <authorList>
            <person name="Liu Y."/>
        </authorList>
    </citation>
    <scope>NUCLEOTIDE SEQUENCE</scope>
    <source>
        <strain evidence="1">4Y10</strain>
    </source>
</reference>
<organism evidence="1 2">
    <name type="scientific">Inhella gelatinilytica</name>
    <dbReference type="NCBI Taxonomy" id="2795030"/>
    <lineage>
        <taxon>Bacteria</taxon>
        <taxon>Pseudomonadati</taxon>
        <taxon>Pseudomonadota</taxon>
        <taxon>Betaproteobacteria</taxon>
        <taxon>Burkholderiales</taxon>
        <taxon>Sphaerotilaceae</taxon>
        <taxon>Inhella</taxon>
    </lineage>
</organism>
<evidence type="ECO:0000313" key="1">
    <source>
        <dbReference type="EMBL" id="MBH9552379.1"/>
    </source>
</evidence>
<comment type="caution">
    <text evidence="1">The sequence shown here is derived from an EMBL/GenBank/DDBJ whole genome shotgun (WGS) entry which is preliminary data.</text>
</comment>
<dbReference type="NCBIfam" id="NF041023">
    <property type="entry name" value="PP0621_fam"/>
    <property type="match status" value="1"/>
</dbReference>
<proteinExistence type="predicted"/>
<evidence type="ECO:0000313" key="2">
    <source>
        <dbReference type="Proteomes" id="UP000620139"/>
    </source>
</evidence>
<dbReference type="Proteomes" id="UP000620139">
    <property type="component" value="Unassembled WGS sequence"/>
</dbReference>
<accession>A0A931ND99</accession>
<gene>
    <name evidence="1" type="ORF">I7X43_05885</name>
</gene>
<sequence length="77" mass="8602">MRIALVLGLLWILWTLWRKMSPRPPSPPSTATRASSPEAMSRCAECGVHLPESQALPGRGGVFCCAEHRERFESRQP</sequence>
<name>A0A931ND99_9BURK</name>
<dbReference type="InterPro" id="IPR049708">
    <property type="entry name" value="PP0621-like"/>
</dbReference>
<dbReference type="AlphaFoldDB" id="A0A931ND99"/>
<protein>
    <submittedName>
        <fullName evidence="1">Uncharacterized protein</fullName>
    </submittedName>
</protein>
<dbReference type="EMBL" id="JAEDAL010000002">
    <property type="protein sequence ID" value="MBH9552379.1"/>
    <property type="molecule type" value="Genomic_DNA"/>
</dbReference>